<organism evidence="1 2">
    <name type="scientific">Lactuca saligna</name>
    <name type="common">Willowleaf lettuce</name>
    <dbReference type="NCBI Taxonomy" id="75948"/>
    <lineage>
        <taxon>Eukaryota</taxon>
        <taxon>Viridiplantae</taxon>
        <taxon>Streptophyta</taxon>
        <taxon>Embryophyta</taxon>
        <taxon>Tracheophyta</taxon>
        <taxon>Spermatophyta</taxon>
        <taxon>Magnoliopsida</taxon>
        <taxon>eudicotyledons</taxon>
        <taxon>Gunneridae</taxon>
        <taxon>Pentapetalae</taxon>
        <taxon>asterids</taxon>
        <taxon>campanulids</taxon>
        <taxon>Asterales</taxon>
        <taxon>Asteraceae</taxon>
        <taxon>Cichorioideae</taxon>
        <taxon>Cichorieae</taxon>
        <taxon>Lactucinae</taxon>
        <taxon>Lactuca</taxon>
    </lineage>
</organism>
<evidence type="ECO:0000313" key="1">
    <source>
        <dbReference type="EMBL" id="CAI9274395.1"/>
    </source>
</evidence>
<keyword evidence="2" id="KW-1185">Reference proteome</keyword>
<reference evidence="1" key="1">
    <citation type="submission" date="2023-04" db="EMBL/GenBank/DDBJ databases">
        <authorList>
            <person name="Vijverberg K."/>
            <person name="Xiong W."/>
            <person name="Schranz E."/>
        </authorList>
    </citation>
    <scope>NUCLEOTIDE SEQUENCE</scope>
</reference>
<dbReference type="EMBL" id="OX465079">
    <property type="protein sequence ID" value="CAI9274395.1"/>
    <property type="molecule type" value="Genomic_DNA"/>
</dbReference>
<sequence length="158" mass="18074">MKKPSAKKFARLWDNLISYTEGDCLIDFYLVARRPGPKVIFLAGLTDPMTLWDYFNNGFIDTIYLDGTNLHFISKFPSAVQTIIRSYKTRFEKQERGLFIKMHSSYPIFDEDSQLLVPSTTFANMGISNDSKPTRDDPPHEVPTQDHLIFALAGVYLA</sequence>
<name>A0AA35YI69_LACSI</name>
<protein>
    <submittedName>
        <fullName evidence="1">Uncharacterized protein</fullName>
    </submittedName>
</protein>
<evidence type="ECO:0000313" key="2">
    <source>
        <dbReference type="Proteomes" id="UP001177003"/>
    </source>
</evidence>
<gene>
    <name evidence="1" type="ORF">LSALG_LOCUS14477</name>
</gene>
<dbReference type="Proteomes" id="UP001177003">
    <property type="component" value="Chromosome 3"/>
</dbReference>
<proteinExistence type="predicted"/>
<accession>A0AA35YI69</accession>
<dbReference type="AlphaFoldDB" id="A0AA35YI69"/>